<keyword evidence="6" id="KW-0460">Magnesium</keyword>
<dbReference type="InterPro" id="IPR050556">
    <property type="entry name" value="Type_II_TA_system_RNase"/>
</dbReference>
<evidence type="ECO:0000256" key="7">
    <source>
        <dbReference type="ARBA" id="ARBA00038093"/>
    </source>
</evidence>
<feature type="domain" description="PIN" evidence="8">
    <location>
        <begin position="5"/>
        <end position="115"/>
    </location>
</feature>
<dbReference type="Proteomes" id="UP000514713">
    <property type="component" value="Chromosome"/>
</dbReference>
<name>A0A7D7QI33_9NOSO</name>
<evidence type="ECO:0000313" key="9">
    <source>
        <dbReference type="EMBL" id="QMS87004.1"/>
    </source>
</evidence>
<comment type="cofactor">
    <cofactor evidence="1">
        <name>Mg(2+)</name>
        <dbReference type="ChEBI" id="CHEBI:18420"/>
    </cofactor>
</comment>
<dbReference type="GO" id="GO:0004518">
    <property type="term" value="F:nuclease activity"/>
    <property type="evidence" value="ECO:0007669"/>
    <property type="project" value="UniProtKB-KW"/>
</dbReference>
<keyword evidence="5" id="KW-0378">Hydrolase</keyword>
<dbReference type="GO" id="GO:0016787">
    <property type="term" value="F:hydrolase activity"/>
    <property type="evidence" value="ECO:0007669"/>
    <property type="project" value="UniProtKB-KW"/>
</dbReference>
<evidence type="ECO:0000256" key="6">
    <source>
        <dbReference type="ARBA" id="ARBA00022842"/>
    </source>
</evidence>
<evidence type="ECO:0000259" key="8">
    <source>
        <dbReference type="Pfam" id="PF01850"/>
    </source>
</evidence>
<evidence type="ECO:0000256" key="4">
    <source>
        <dbReference type="ARBA" id="ARBA00022723"/>
    </source>
</evidence>
<dbReference type="AlphaFoldDB" id="A0A7D7QI33"/>
<gene>
    <name evidence="9" type="ORF">HUN01_05225</name>
</gene>
<evidence type="ECO:0000256" key="2">
    <source>
        <dbReference type="ARBA" id="ARBA00022649"/>
    </source>
</evidence>
<organism evidence="9 10">
    <name type="scientific">Nostoc edaphicum CCNP1411</name>
    <dbReference type="NCBI Taxonomy" id="1472755"/>
    <lineage>
        <taxon>Bacteria</taxon>
        <taxon>Bacillati</taxon>
        <taxon>Cyanobacteriota</taxon>
        <taxon>Cyanophyceae</taxon>
        <taxon>Nostocales</taxon>
        <taxon>Nostocaceae</taxon>
        <taxon>Nostoc</taxon>
    </lineage>
</organism>
<keyword evidence="3" id="KW-0540">Nuclease</keyword>
<dbReference type="EMBL" id="CP054698">
    <property type="protein sequence ID" value="QMS87004.1"/>
    <property type="molecule type" value="Genomic_DNA"/>
</dbReference>
<dbReference type="PANTHER" id="PTHR33653:SF1">
    <property type="entry name" value="RIBONUCLEASE VAPC2"/>
    <property type="match status" value="1"/>
</dbReference>
<dbReference type="PANTHER" id="PTHR33653">
    <property type="entry name" value="RIBONUCLEASE VAPC2"/>
    <property type="match status" value="1"/>
</dbReference>
<dbReference type="InterPro" id="IPR029060">
    <property type="entry name" value="PIN-like_dom_sf"/>
</dbReference>
<protein>
    <submittedName>
        <fullName evidence="9">Type II toxin-antitoxin system VapC family toxin</fullName>
    </submittedName>
</protein>
<accession>A0A7D7QI33</accession>
<dbReference type="CDD" id="cd18746">
    <property type="entry name" value="PIN_VapC4-5_FitB-like"/>
    <property type="match status" value="1"/>
</dbReference>
<proteinExistence type="inferred from homology"/>
<reference evidence="10" key="1">
    <citation type="submission" date="2020-06" db="EMBL/GenBank/DDBJ databases">
        <title>Nostoc edaphicum CCNP1411 genome.</title>
        <authorList>
            <person name="Fidor A."/>
            <person name="Grabski M."/>
            <person name="Gawor J."/>
            <person name="Gromadka R."/>
            <person name="Wegrzyn G."/>
            <person name="Mazur-Marzec H."/>
        </authorList>
    </citation>
    <scope>NUCLEOTIDE SEQUENCE [LARGE SCALE GENOMIC DNA]</scope>
    <source>
        <strain evidence="10">CCNP1411</strain>
    </source>
</reference>
<dbReference type="KEGG" id="ned:HUN01_05225"/>
<evidence type="ECO:0000313" key="10">
    <source>
        <dbReference type="Proteomes" id="UP000514713"/>
    </source>
</evidence>
<comment type="similarity">
    <text evidence="7">Belongs to the PINc/VapC protein family.</text>
</comment>
<keyword evidence="4" id="KW-0479">Metal-binding</keyword>
<evidence type="ECO:0000256" key="5">
    <source>
        <dbReference type="ARBA" id="ARBA00022801"/>
    </source>
</evidence>
<dbReference type="Pfam" id="PF01850">
    <property type="entry name" value="PIN"/>
    <property type="match status" value="1"/>
</dbReference>
<dbReference type="SUPFAM" id="SSF88723">
    <property type="entry name" value="PIN domain-like"/>
    <property type="match status" value="1"/>
</dbReference>
<evidence type="ECO:0000256" key="3">
    <source>
        <dbReference type="ARBA" id="ARBA00022722"/>
    </source>
</evidence>
<dbReference type="Gene3D" id="3.40.50.1010">
    <property type="entry name" value="5'-nuclease"/>
    <property type="match status" value="1"/>
</dbReference>
<dbReference type="InterPro" id="IPR002716">
    <property type="entry name" value="PIN_dom"/>
</dbReference>
<evidence type="ECO:0000256" key="1">
    <source>
        <dbReference type="ARBA" id="ARBA00001946"/>
    </source>
</evidence>
<keyword evidence="2" id="KW-1277">Toxin-antitoxin system</keyword>
<keyword evidence="10" id="KW-1185">Reference proteome</keyword>
<sequence>MSHLCDTNIISELTRPIPNPGVITWSGTVTSINLSVITIEEIYYGLTAKPNSRIQSWFESFLTTHCQIFPVTSEIAKCSGELRGFLRTQGKPRSQADILIAATAKIHSMTLVTRNIKDFEGCDISTLNPFKL</sequence>
<dbReference type="GO" id="GO:0046872">
    <property type="term" value="F:metal ion binding"/>
    <property type="evidence" value="ECO:0007669"/>
    <property type="project" value="UniProtKB-KW"/>
</dbReference>